<dbReference type="PROSITE" id="PS50850">
    <property type="entry name" value="MFS"/>
    <property type="match status" value="1"/>
</dbReference>
<sequence>MSQTLDSRTSWTRLALSLALSLIGNVGMWAIIVILPAVQAEFGLDRADASIPYTLTMLGFALGNFLIGGWVDRWGVSRALAVSALMIAGSFGAAALAPNLWTLSAVQAVIGFATAASFGPLIADVSQWFLKRRGIAVAIIASGNYLSGAFWPLILADILAGPGWRAAYLVIAATALAVMLPMTWALRKPLPEEAMRASETAAALRARTSGLSPRMLTWALAAAGIGCCVAMSMPQVHIVAYCVDLGYGPAVGAEMLSLMLLGGVGSRLVSGLLADRLGGVLTLLIGSTLQMLALFLYLPTTGLMPLYIVSLVFGLAQGGIVPSYALIVREYLPPKEAGARVGFVIMATILGMALGGWMSGWIYDLTGSYRWAFLNGIAFNALNVAIMLGILIRSRPRRPAMAAA</sequence>
<evidence type="ECO:0000256" key="3">
    <source>
        <dbReference type="ARBA" id="ARBA00023136"/>
    </source>
</evidence>
<feature type="transmembrane region" description="Helical" evidence="4">
    <location>
        <begin position="304"/>
        <end position="327"/>
    </location>
</feature>
<dbReference type="Pfam" id="PF07690">
    <property type="entry name" value="MFS_1"/>
    <property type="match status" value="1"/>
</dbReference>
<dbReference type="InterPro" id="IPR020846">
    <property type="entry name" value="MFS_dom"/>
</dbReference>
<feature type="transmembrane region" description="Helical" evidence="4">
    <location>
        <begin position="79"/>
        <end position="97"/>
    </location>
</feature>
<evidence type="ECO:0000256" key="1">
    <source>
        <dbReference type="ARBA" id="ARBA00022692"/>
    </source>
</evidence>
<evidence type="ECO:0000313" key="6">
    <source>
        <dbReference type="EMBL" id="GAA5064808.1"/>
    </source>
</evidence>
<evidence type="ECO:0000256" key="4">
    <source>
        <dbReference type="SAM" id="Phobius"/>
    </source>
</evidence>
<dbReference type="Proteomes" id="UP001499910">
    <property type="component" value="Unassembled WGS sequence"/>
</dbReference>
<dbReference type="PANTHER" id="PTHR11360">
    <property type="entry name" value="MONOCARBOXYLATE TRANSPORTER"/>
    <property type="match status" value="1"/>
</dbReference>
<feature type="transmembrane region" description="Helical" evidence="4">
    <location>
        <begin position="50"/>
        <end position="67"/>
    </location>
</feature>
<dbReference type="RefSeq" id="WP_259547214.1">
    <property type="nucleotide sequence ID" value="NZ_BAABHW010000001.1"/>
</dbReference>
<evidence type="ECO:0000313" key="7">
    <source>
        <dbReference type="Proteomes" id="UP001499910"/>
    </source>
</evidence>
<feature type="transmembrane region" description="Helical" evidence="4">
    <location>
        <begin position="135"/>
        <end position="154"/>
    </location>
</feature>
<name>A0ABP9KV24_9RHOB</name>
<keyword evidence="7" id="KW-1185">Reference proteome</keyword>
<protein>
    <submittedName>
        <fullName evidence="6">MFS transporter</fullName>
    </submittedName>
</protein>
<gene>
    <name evidence="6" type="ORF">GCM10023209_01670</name>
</gene>
<keyword evidence="2 4" id="KW-1133">Transmembrane helix</keyword>
<dbReference type="InterPro" id="IPR011701">
    <property type="entry name" value="MFS"/>
</dbReference>
<keyword evidence="3 4" id="KW-0472">Membrane</keyword>
<feature type="domain" description="Major facilitator superfamily (MFS) profile" evidence="5">
    <location>
        <begin position="13"/>
        <end position="395"/>
    </location>
</feature>
<feature type="transmembrane region" description="Helical" evidence="4">
    <location>
        <begin position="166"/>
        <end position="186"/>
    </location>
</feature>
<evidence type="ECO:0000259" key="5">
    <source>
        <dbReference type="PROSITE" id="PS50850"/>
    </source>
</evidence>
<dbReference type="PANTHER" id="PTHR11360:SF290">
    <property type="entry name" value="MONOCARBOXYLATE MFS PERMEASE"/>
    <property type="match status" value="1"/>
</dbReference>
<feature type="transmembrane region" description="Helical" evidence="4">
    <location>
        <begin position="12"/>
        <end position="38"/>
    </location>
</feature>
<dbReference type="Gene3D" id="1.20.1250.20">
    <property type="entry name" value="MFS general substrate transporter like domains"/>
    <property type="match status" value="2"/>
</dbReference>
<feature type="transmembrane region" description="Helical" evidence="4">
    <location>
        <begin position="339"/>
        <end position="363"/>
    </location>
</feature>
<reference evidence="7" key="1">
    <citation type="journal article" date="2019" name="Int. J. Syst. Evol. Microbiol.">
        <title>The Global Catalogue of Microorganisms (GCM) 10K type strain sequencing project: providing services to taxonomists for standard genome sequencing and annotation.</title>
        <authorList>
            <consortium name="The Broad Institute Genomics Platform"/>
            <consortium name="The Broad Institute Genome Sequencing Center for Infectious Disease"/>
            <person name="Wu L."/>
            <person name="Ma J."/>
        </authorList>
    </citation>
    <scope>NUCLEOTIDE SEQUENCE [LARGE SCALE GENOMIC DNA]</scope>
    <source>
        <strain evidence="7">JCM 18015</strain>
    </source>
</reference>
<proteinExistence type="predicted"/>
<organism evidence="6 7">
    <name type="scientific">[Roseibacterium] beibuensis</name>
    <dbReference type="NCBI Taxonomy" id="1193142"/>
    <lineage>
        <taxon>Bacteria</taxon>
        <taxon>Pseudomonadati</taxon>
        <taxon>Pseudomonadota</taxon>
        <taxon>Alphaproteobacteria</taxon>
        <taxon>Rhodobacterales</taxon>
        <taxon>Roseobacteraceae</taxon>
        <taxon>Roseicyclus</taxon>
    </lineage>
</organism>
<feature type="transmembrane region" description="Helical" evidence="4">
    <location>
        <begin position="277"/>
        <end position="298"/>
    </location>
</feature>
<feature type="transmembrane region" description="Helical" evidence="4">
    <location>
        <begin position="103"/>
        <end position="123"/>
    </location>
</feature>
<dbReference type="InterPro" id="IPR036259">
    <property type="entry name" value="MFS_trans_sf"/>
</dbReference>
<comment type="caution">
    <text evidence="6">The sequence shown here is derived from an EMBL/GenBank/DDBJ whole genome shotgun (WGS) entry which is preliminary data.</text>
</comment>
<evidence type="ECO:0000256" key="2">
    <source>
        <dbReference type="ARBA" id="ARBA00022989"/>
    </source>
</evidence>
<feature type="transmembrane region" description="Helical" evidence="4">
    <location>
        <begin position="369"/>
        <end position="392"/>
    </location>
</feature>
<feature type="transmembrane region" description="Helical" evidence="4">
    <location>
        <begin position="215"/>
        <end position="233"/>
    </location>
</feature>
<dbReference type="InterPro" id="IPR050327">
    <property type="entry name" value="Proton-linked_MCT"/>
</dbReference>
<feature type="transmembrane region" description="Helical" evidence="4">
    <location>
        <begin position="245"/>
        <end position="265"/>
    </location>
</feature>
<accession>A0ABP9KV24</accession>
<dbReference type="EMBL" id="BAABHW010000001">
    <property type="protein sequence ID" value="GAA5064808.1"/>
    <property type="molecule type" value="Genomic_DNA"/>
</dbReference>
<keyword evidence="1 4" id="KW-0812">Transmembrane</keyword>
<dbReference type="CDD" id="cd17355">
    <property type="entry name" value="MFS_YcxA_like"/>
    <property type="match status" value="1"/>
</dbReference>
<dbReference type="SUPFAM" id="SSF103473">
    <property type="entry name" value="MFS general substrate transporter"/>
    <property type="match status" value="1"/>
</dbReference>